<dbReference type="PIRSF" id="PIRSF016049">
    <property type="entry name" value="Man_dehyd"/>
    <property type="match status" value="1"/>
</dbReference>
<dbReference type="PANTHER" id="PTHR30387">
    <property type="entry name" value="MANNONATE DEHYDRATASE"/>
    <property type="match status" value="1"/>
</dbReference>
<dbReference type="Proteomes" id="UP000557872">
    <property type="component" value="Unassembled WGS sequence"/>
</dbReference>
<comment type="cofactor">
    <cofactor evidence="9">
        <name>Fe(2+)</name>
        <dbReference type="ChEBI" id="CHEBI:29033"/>
    </cofactor>
    <cofactor evidence="9">
        <name>Mn(2+)</name>
        <dbReference type="ChEBI" id="CHEBI:29035"/>
    </cofactor>
</comment>
<comment type="pathway">
    <text evidence="3 9">Carbohydrate metabolism; pentose and glucuronate interconversion.</text>
</comment>
<keyword evidence="7 9" id="KW-0464">Manganese</keyword>
<evidence type="ECO:0000256" key="2">
    <source>
        <dbReference type="ARBA" id="ARBA00002713"/>
    </source>
</evidence>
<dbReference type="AlphaFoldDB" id="A0A851GH47"/>
<evidence type="ECO:0000256" key="5">
    <source>
        <dbReference type="ARBA" id="ARBA00012927"/>
    </source>
</evidence>
<evidence type="ECO:0000256" key="7">
    <source>
        <dbReference type="ARBA" id="ARBA00023211"/>
    </source>
</evidence>
<accession>A0A851GH47</accession>
<comment type="function">
    <text evidence="2 9">Catalyzes the dehydration of D-mannonate.</text>
</comment>
<dbReference type="PANTHER" id="PTHR30387:SF2">
    <property type="entry name" value="MANNONATE DEHYDRATASE"/>
    <property type="match status" value="1"/>
</dbReference>
<organism evidence="10 11">
    <name type="scientific">Oceaniferula marina</name>
    <dbReference type="NCBI Taxonomy" id="2748318"/>
    <lineage>
        <taxon>Bacteria</taxon>
        <taxon>Pseudomonadati</taxon>
        <taxon>Verrucomicrobiota</taxon>
        <taxon>Verrucomicrobiia</taxon>
        <taxon>Verrucomicrobiales</taxon>
        <taxon>Verrucomicrobiaceae</taxon>
        <taxon>Oceaniferula</taxon>
    </lineage>
</organism>
<gene>
    <name evidence="9 10" type="primary">uxuA</name>
    <name evidence="10" type="ORF">HW115_14615</name>
</gene>
<dbReference type="EMBL" id="JACBAZ010000006">
    <property type="protein sequence ID" value="NWK56853.1"/>
    <property type="molecule type" value="Genomic_DNA"/>
</dbReference>
<keyword evidence="6 9" id="KW-0408">Iron</keyword>
<dbReference type="NCBIfam" id="NF003027">
    <property type="entry name" value="PRK03906.1"/>
    <property type="match status" value="1"/>
</dbReference>
<dbReference type="NCBIfam" id="TIGR00695">
    <property type="entry name" value="uxuA"/>
    <property type="match status" value="1"/>
</dbReference>
<comment type="catalytic activity">
    <reaction evidence="1 9">
        <text>D-mannonate = 2-dehydro-3-deoxy-D-gluconate + H2O</text>
        <dbReference type="Rhea" id="RHEA:20097"/>
        <dbReference type="ChEBI" id="CHEBI:15377"/>
        <dbReference type="ChEBI" id="CHEBI:17767"/>
        <dbReference type="ChEBI" id="CHEBI:57990"/>
        <dbReference type="EC" id="4.2.1.8"/>
    </reaction>
</comment>
<evidence type="ECO:0000256" key="8">
    <source>
        <dbReference type="ARBA" id="ARBA00023239"/>
    </source>
</evidence>
<reference evidence="10 11" key="1">
    <citation type="submission" date="2020-07" db="EMBL/GenBank/DDBJ databases">
        <title>Roseicoccus Jingziensis gen. nov., sp. nov., isolated from coastal seawater.</title>
        <authorList>
            <person name="Feng X."/>
        </authorList>
    </citation>
    <scope>NUCLEOTIDE SEQUENCE [LARGE SCALE GENOMIC DNA]</scope>
    <source>
        <strain evidence="10 11">N1E253</strain>
    </source>
</reference>
<dbReference type="UniPathway" id="UPA00246"/>
<sequence length="397" mass="44555">MNTSQPLLTEGFRWYGPDDSVSLNDIVQCGAQGVYTSLHHIPYGDAWPREAIRERLDQLAAHQLEWLAVESVPVSEAIKTRGPLCEEHLENYRQTIENLAAEGVNVVVYNFMPVLDWIRTDLAYQLPDGSEALLYDPVHFAAFDIHILQREGAENDFTDDQRARAKSFYDNLTPDERHHFERSIVDVFPGCKLGLSLDELREMLANYQDIDADQLRANYQHFLEAVVPTAERCGVRLAVHPDDPPFPVLGLPRIVSTEEDLKTITELVPSPVNGLCFCSGSLGGRLDNDLTGIIKRLGRHIHAVHLRSVEHNPDGSFYEANHLEGRANIPELVQALLHVNADKPNDQQLSFRPDHGHRMLDDLQKPTNANPGYDCLGRMRGLAEIRGLQTGIASVLV</sequence>
<dbReference type="InterPro" id="IPR036237">
    <property type="entry name" value="Xyl_isomerase-like_sf"/>
</dbReference>
<protein>
    <recommendedName>
        <fullName evidence="5 9">Mannonate dehydratase</fullName>
        <ecNumber evidence="5 9">4.2.1.8</ecNumber>
    </recommendedName>
    <alternativeName>
        <fullName evidence="9">D-mannonate hydro-lyase</fullName>
    </alternativeName>
</protein>
<name>A0A851GH47_9BACT</name>
<dbReference type="EC" id="4.2.1.8" evidence="5 9"/>
<dbReference type="Gene3D" id="3.20.20.150">
    <property type="entry name" value="Divalent-metal-dependent TIM barrel enzymes"/>
    <property type="match status" value="1"/>
</dbReference>
<evidence type="ECO:0000313" key="11">
    <source>
        <dbReference type="Proteomes" id="UP000557872"/>
    </source>
</evidence>
<keyword evidence="11" id="KW-1185">Reference proteome</keyword>
<dbReference type="GO" id="GO:0030145">
    <property type="term" value="F:manganese ion binding"/>
    <property type="evidence" value="ECO:0007669"/>
    <property type="project" value="TreeGrafter"/>
</dbReference>
<evidence type="ECO:0000256" key="3">
    <source>
        <dbReference type="ARBA" id="ARBA00004892"/>
    </source>
</evidence>
<dbReference type="Pfam" id="PF03786">
    <property type="entry name" value="UxuA"/>
    <property type="match status" value="1"/>
</dbReference>
<proteinExistence type="inferred from homology"/>
<dbReference type="RefSeq" id="WP_178933684.1">
    <property type="nucleotide sequence ID" value="NZ_JACBAZ010000006.1"/>
</dbReference>
<dbReference type="HAMAP" id="MF_00106">
    <property type="entry name" value="UxuA"/>
    <property type="match status" value="1"/>
</dbReference>
<evidence type="ECO:0000256" key="6">
    <source>
        <dbReference type="ARBA" id="ARBA00023004"/>
    </source>
</evidence>
<evidence type="ECO:0000256" key="9">
    <source>
        <dbReference type="HAMAP-Rule" id="MF_00106"/>
    </source>
</evidence>
<comment type="caution">
    <text evidence="10">The sequence shown here is derived from an EMBL/GenBank/DDBJ whole genome shotgun (WGS) entry which is preliminary data.</text>
</comment>
<evidence type="ECO:0000256" key="1">
    <source>
        <dbReference type="ARBA" id="ARBA00001794"/>
    </source>
</evidence>
<dbReference type="GO" id="GO:0008198">
    <property type="term" value="F:ferrous iron binding"/>
    <property type="evidence" value="ECO:0007669"/>
    <property type="project" value="TreeGrafter"/>
</dbReference>
<evidence type="ECO:0000313" key="10">
    <source>
        <dbReference type="EMBL" id="NWK56853.1"/>
    </source>
</evidence>
<dbReference type="InterPro" id="IPR004628">
    <property type="entry name" value="Man_deHydtase"/>
</dbReference>
<dbReference type="GO" id="GO:0042840">
    <property type="term" value="P:D-glucuronate catabolic process"/>
    <property type="evidence" value="ECO:0007669"/>
    <property type="project" value="TreeGrafter"/>
</dbReference>
<comment type="similarity">
    <text evidence="4 9">Belongs to the mannonate dehydratase family.</text>
</comment>
<keyword evidence="8 9" id="KW-0456">Lyase</keyword>
<evidence type="ECO:0000256" key="4">
    <source>
        <dbReference type="ARBA" id="ARBA00007389"/>
    </source>
</evidence>
<dbReference type="SUPFAM" id="SSF51658">
    <property type="entry name" value="Xylose isomerase-like"/>
    <property type="match status" value="1"/>
</dbReference>
<dbReference type="GO" id="GO:0008927">
    <property type="term" value="F:mannonate dehydratase activity"/>
    <property type="evidence" value="ECO:0007669"/>
    <property type="project" value="UniProtKB-UniRule"/>
</dbReference>